<evidence type="ECO:0000313" key="2">
    <source>
        <dbReference type="EMBL" id="MCP2176460.1"/>
    </source>
</evidence>
<sequence length="281" mass="29521">MENIDIGNGVTLGVERVGSGPAVLLVGGLGQPAGVWEFTGVSGALVDAGFEVISYSARGVAPSSAPEPPYTVDDLAFDAQCLLQTLGLDEIIVVGYSMGCYTTQALVRRQPGIVRAAVLLAGLQPSPIGELVGRMELGLLDKYGEIPADVMTFEQLMTTLQPALLQDPASVVGWEQVLGASSEVWTNDAGMRGQLQASYSWITANEPLPEHLAAFDPPALVLAFEHDLFFPPVGCRAAASKMPNAEYAQIDGVAHGGLFTGQTDTVARITTFCETNRPAAS</sequence>
<protein>
    <submittedName>
        <fullName evidence="2">Pimeloyl-ACP methyl ester carboxylesterase</fullName>
    </submittedName>
</protein>
<dbReference type="PANTHER" id="PTHR43433">
    <property type="entry name" value="HYDROLASE, ALPHA/BETA FOLD FAMILY PROTEIN"/>
    <property type="match status" value="1"/>
</dbReference>
<dbReference type="InterPro" id="IPR029058">
    <property type="entry name" value="AB_hydrolase_fold"/>
</dbReference>
<dbReference type="InterPro" id="IPR000073">
    <property type="entry name" value="AB_hydrolase_1"/>
</dbReference>
<dbReference type="EMBL" id="JAMTCJ010000002">
    <property type="protein sequence ID" value="MCP2176460.1"/>
    <property type="molecule type" value="Genomic_DNA"/>
</dbReference>
<dbReference type="InterPro" id="IPR050471">
    <property type="entry name" value="AB_hydrolase"/>
</dbReference>
<dbReference type="SUPFAM" id="SSF53474">
    <property type="entry name" value="alpha/beta-Hydrolases"/>
    <property type="match status" value="1"/>
</dbReference>
<dbReference type="PANTHER" id="PTHR43433:SF1">
    <property type="entry name" value="BLL5160 PROTEIN"/>
    <property type="match status" value="1"/>
</dbReference>
<organism evidence="2 3">
    <name type="scientific">Williamsia maris</name>
    <dbReference type="NCBI Taxonomy" id="72806"/>
    <lineage>
        <taxon>Bacteria</taxon>
        <taxon>Bacillati</taxon>
        <taxon>Actinomycetota</taxon>
        <taxon>Actinomycetes</taxon>
        <taxon>Mycobacteriales</taxon>
        <taxon>Nocardiaceae</taxon>
        <taxon>Williamsia</taxon>
    </lineage>
</organism>
<name>A0ABT1HHI5_9NOCA</name>
<evidence type="ECO:0000313" key="3">
    <source>
        <dbReference type="Proteomes" id="UP001206895"/>
    </source>
</evidence>
<gene>
    <name evidence="2" type="ORF">LX13_002279</name>
</gene>
<dbReference type="Pfam" id="PF00561">
    <property type="entry name" value="Abhydrolase_1"/>
    <property type="match status" value="1"/>
</dbReference>
<proteinExistence type="predicted"/>
<accession>A0ABT1HHI5</accession>
<reference evidence="2 3" key="1">
    <citation type="submission" date="2022-06" db="EMBL/GenBank/DDBJ databases">
        <title>Genomic Encyclopedia of Archaeal and Bacterial Type Strains, Phase II (KMG-II): from individual species to whole genera.</title>
        <authorList>
            <person name="Goeker M."/>
        </authorList>
    </citation>
    <scope>NUCLEOTIDE SEQUENCE [LARGE SCALE GENOMIC DNA]</scope>
    <source>
        <strain evidence="2 3">DSM 44693</strain>
    </source>
</reference>
<comment type="caution">
    <text evidence="2">The sequence shown here is derived from an EMBL/GenBank/DDBJ whole genome shotgun (WGS) entry which is preliminary data.</text>
</comment>
<keyword evidence="3" id="KW-1185">Reference proteome</keyword>
<dbReference type="Proteomes" id="UP001206895">
    <property type="component" value="Unassembled WGS sequence"/>
</dbReference>
<feature type="domain" description="AB hydrolase-1" evidence="1">
    <location>
        <begin position="21"/>
        <end position="261"/>
    </location>
</feature>
<dbReference type="RefSeq" id="WP_253661444.1">
    <property type="nucleotide sequence ID" value="NZ_BAAAJQ010000001.1"/>
</dbReference>
<dbReference type="Gene3D" id="3.40.50.1820">
    <property type="entry name" value="alpha/beta hydrolase"/>
    <property type="match status" value="1"/>
</dbReference>
<evidence type="ECO:0000259" key="1">
    <source>
        <dbReference type="Pfam" id="PF00561"/>
    </source>
</evidence>